<gene>
    <name evidence="1" type="ORF">LMV7_p00170</name>
</gene>
<geneLocation type="plasmid" evidence="1">
    <name>pLMV7</name>
</geneLocation>
<name>U5NZH3_9MICC</name>
<keyword evidence="1" id="KW-0614">Plasmid</keyword>
<proteinExistence type="predicted"/>
<sequence>MQLAHQASECINHVRTALDYLAFNMTWKDSGSRHEGTKFPLHTKDSGYGRVRKNSVPGLSKKHDAWVESVQPFNGTEWSQALVELSNRDKHRVAIDITPSFTFTLDRSIPLQDPLGDPSYRGFAVANATVELLLADALEVAPGNSNLEAGHTLRVIVAGAVNLLNLFLVDLGDDSIKIEGLWSDSTSTTGTEPGRREFDA</sequence>
<dbReference type="AlphaFoldDB" id="U5NZH3"/>
<reference evidence="1" key="1">
    <citation type="journal article" date="2013" name="Genome Announc.">
        <title>First complete sequence of a giant linear plasmid from a micrococcus strain isolated from an extremely high-altitude lake.</title>
        <authorList>
            <person name="Dib J.R."/>
            <person name="Schuldes J."/>
            <person name="Thurmer A."/>
            <person name="Farias M.E."/>
            <person name="Daniel R."/>
            <person name="Meinhardt F."/>
        </authorList>
    </citation>
    <scope>NUCLEOTIDE SEQUENCE</scope>
    <source>
        <strain evidence="1">V7</strain>
        <plasmid evidence="1">pLMV7</plasmid>
    </source>
</reference>
<organism evidence="1">
    <name type="scientific">Micrococcus sp. V7</name>
    <dbReference type="NCBI Taxonomy" id="404582"/>
    <lineage>
        <taxon>Bacteria</taxon>
        <taxon>Bacillati</taxon>
        <taxon>Actinomycetota</taxon>
        <taxon>Actinomycetes</taxon>
        <taxon>Micrococcales</taxon>
        <taxon>Micrococcaceae</taxon>
        <taxon>Micrococcus</taxon>
    </lineage>
</organism>
<evidence type="ECO:0000313" key="1">
    <source>
        <dbReference type="EMBL" id="AGY35439.1"/>
    </source>
</evidence>
<protein>
    <submittedName>
        <fullName evidence="1">Uncharacterized protein</fullName>
    </submittedName>
</protein>
<accession>U5NZH3</accession>
<dbReference type="EMBL" id="KF577591">
    <property type="protein sequence ID" value="AGY35439.1"/>
    <property type="molecule type" value="Genomic_DNA"/>
</dbReference>